<keyword evidence="6" id="KW-0808">Transferase</keyword>
<evidence type="ECO:0000256" key="6">
    <source>
        <dbReference type="ARBA" id="ARBA00022679"/>
    </source>
</evidence>
<evidence type="ECO:0000256" key="7">
    <source>
        <dbReference type="ARBA" id="ARBA00022691"/>
    </source>
</evidence>
<evidence type="ECO:0000256" key="5">
    <source>
        <dbReference type="ARBA" id="ARBA00022603"/>
    </source>
</evidence>
<evidence type="ECO:0000256" key="3">
    <source>
        <dbReference type="ARBA" id="ARBA00022485"/>
    </source>
</evidence>
<feature type="region of interest" description="Disordered" evidence="11">
    <location>
        <begin position="399"/>
        <end position="451"/>
    </location>
</feature>
<keyword evidence="10" id="KW-0411">Iron-sulfur</keyword>
<evidence type="ECO:0000256" key="11">
    <source>
        <dbReference type="SAM" id="MobiDB-lite"/>
    </source>
</evidence>
<protein>
    <submittedName>
        <fullName evidence="13">Ribosomal RNA large subunit methyltransferase</fullName>
    </submittedName>
</protein>
<evidence type="ECO:0000256" key="4">
    <source>
        <dbReference type="ARBA" id="ARBA00022490"/>
    </source>
</evidence>
<dbReference type="SFLD" id="SFLDF00275">
    <property type="entry name" value="adenosine_C2_methyltransferase"/>
    <property type="match status" value="1"/>
</dbReference>
<keyword evidence="4" id="KW-0963">Cytoplasm</keyword>
<name>A0ABR1FH71_AURAN</name>
<evidence type="ECO:0000313" key="13">
    <source>
        <dbReference type="EMBL" id="KAK7230704.1"/>
    </source>
</evidence>
<feature type="domain" description="Radical SAM core" evidence="12">
    <location>
        <begin position="129"/>
        <end position="373"/>
    </location>
</feature>
<dbReference type="EMBL" id="JBBJCI010000426">
    <property type="protein sequence ID" value="KAK7230704.1"/>
    <property type="molecule type" value="Genomic_DNA"/>
</dbReference>
<gene>
    <name evidence="13" type="ORF">SO694_00078159</name>
</gene>
<keyword evidence="5 13" id="KW-0489">Methyltransferase</keyword>
<dbReference type="InterPro" id="IPR007197">
    <property type="entry name" value="rSAM"/>
</dbReference>
<dbReference type="InterPro" id="IPR004383">
    <property type="entry name" value="rRNA_lsu_MTrfase_RlmN/Cfr"/>
</dbReference>
<accession>A0ABR1FH71</accession>
<evidence type="ECO:0000256" key="8">
    <source>
        <dbReference type="ARBA" id="ARBA00022723"/>
    </source>
</evidence>
<keyword evidence="8" id="KW-0479">Metal-binding</keyword>
<dbReference type="SFLD" id="SFLDG01062">
    <property type="entry name" value="methyltransferase_(Class_A)"/>
    <property type="match status" value="1"/>
</dbReference>
<dbReference type="PANTHER" id="PTHR30544">
    <property type="entry name" value="23S RRNA METHYLTRANSFERASE"/>
    <property type="match status" value="1"/>
</dbReference>
<dbReference type="Proteomes" id="UP001363151">
    <property type="component" value="Unassembled WGS sequence"/>
</dbReference>
<keyword evidence="9" id="KW-0408">Iron</keyword>
<organism evidence="13 14">
    <name type="scientific">Aureococcus anophagefferens</name>
    <name type="common">Harmful bloom alga</name>
    <dbReference type="NCBI Taxonomy" id="44056"/>
    <lineage>
        <taxon>Eukaryota</taxon>
        <taxon>Sar</taxon>
        <taxon>Stramenopiles</taxon>
        <taxon>Ochrophyta</taxon>
        <taxon>Pelagophyceae</taxon>
        <taxon>Pelagomonadales</taxon>
        <taxon>Pelagomonadaceae</taxon>
        <taxon>Aureococcus</taxon>
    </lineage>
</organism>
<evidence type="ECO:0000256" key="2">
    <source>
        <dbReference type="ARBA" id="ARBA00004496"/>
    </source>
</evidence>
<evidence type="ECO:0000313" key="14">
    <source>
        <dbReference type="Proteomes" id="UP001363151"/>
    </source>
</evidence>
<dbReference type="GO" id="GO:0008168">
    <property type="term" value="F:methyltransferase activity"/>
    <property type="evidence" value="ECO:0007669"/>
    <property type="project" value="UniProtKB-KW"/>
</dbReference>
<keyword evidence="3" id="KW-0004">4Fe-4S</keyword>
<proteinExistence type="predicted"/>
<dbReference type="SFLD" id="SFLDS00029">
    <property type="entry name" value="Radical_SAM"/>
    <property type="match status" value="1"/>
</dbReference>
<sequence>MAPRRAKPTGKPSFFNATALEKFVVGRGFQAVHASRLWRVVVRALREVDVPDASTRGEALERLVWAKALALCADARQKLPRAAVELASQNFLLFASTADAFEESKDGDTTKLVLRLRDGHRVEAVAMRHGSRTTVCVSSQVGCAMGCQFCATGTMGIIGDLDASEILEQLAHVTLNECRRGRAAPRNVVFMGMGEPLNNYAVVRAAVEAMCDPFHWGLRKKGVTVSTVGVAPALRKLTRELPDVRVALSLHAPTQALRERLVPAARHWPLDELVGALDDHLAKTAKRHSSSSSGMMVEYVLIKGVNDAPAEADALAALFAHRNVYLNIIPYNRNVTAEIHGFAPPDEATARAFGKRIIDAGVRVRLRKEYGADIAAACGQLALDSAAAKKSFNAVDIEDAAGGPAGGGRRRPDLRASQGRAGGPRGVDRGADSGADRGADRGAAGAARPRRLPLRGHLPDVLALLLCPG</sequence>
<dbReference type="Pfam" id="PF04055">
    <property type="entry name" value="Radical_SAM"/>
    <property type="match status" value="1"/>
</dbReference>
<feature type="compositionally biased region" description="Basic and acidic residues" evidence="11">
    <location>
        <begin position="426"/>
        <end position="440"/>
    </location>
</feature>
<evidence type="ECO:0000256" key="9">
    <source>
        <dbReference type="ARBA" id="ARBA00023004"/>
    </source>
</evidence>
<dbReference type="InterPro" id="IPR013785">
    <property type="entry name" value="Aldolase_TIM"/>
</dbReference>
<dbReference type="PANTHER" id="PTHR30544:SF8">
    <property type="entry name" value="RADICAL SAM SUPERFAMILY PROTEIN"/>
    <property type="match status" value="1"/>
</dbReference>
<dbReference type="PROSITE" id="PS51918">
    <property type="entry name" value="RADICAL_SAM"/>
    <property type="match status" value="1"/>
</dbReference>
<evidence type="ECO:0000256" key="10">
    <source>
        <dbReference type="ARBA" id="ARBA00023014"/>
    </source>
</evidence>
<dbReference type="CDD" id="cd01335">
    <property type="entry name" value="Radical_SAM"/>
    <property type="match status" value="1"/>
</dbReference>
<comment type="subcellular location">
    <subcellularLocation>
        <location evidence="2">Cytoplasm</location>
    </subcellularLocation>
</comment>
<reference evidence="13 14" key="1">
    <citation type="submission" date="2024-03" db="EMBL/GenBank/DDBJ databases">
        <title>Aureococcus anophagefferens CCMP1851 and Kratosvirus quantuckense: Draft genome of a second virus-susceptible host strain in the model system.</title>
        <authorList>
            <person name="Chase E."/>
            <person name="Truchon A.R."/>
            <person name="Schepens W."/>
            <person name="Wilhelm S.W."/>
        </authorList>
    </citation>
    <scope>NUCLEOTIDE SEQUENCE [LARGE SCALE GENOMIC DNA]</scope>
    <source>
        <strain evidence="13 14">CCMP1851</strain>
    </source>
</reference>
<dbReference type="SUPFAM" id="SSF102114">
    <property type="entry name" value="Radical SAM enzymes"/>
    <property type="match status" value="1"/>
</dbReference>
<evidence type="ECO:0000256" key="1">
    <source>
        <dbReference type="ARBA" id="ARBA00001966"/>
    </source>
</evidence>
<dbReference type="Gene3D" id="3.20.20.70">
    <property type="entry name" value="Aldolase class I"/>
    <property type="match status" value="1"/>
</dbReference>
<comment type="cofactor">
    <cofactor evidence="1">
        <name>[4Fe-4S] cluster</name>
        <dbReference type="ChEBI" id="CHEBI:49883"/>
    </cofactor>
</comment>
<dbReference type="InterPro" id="IPR058240">
    <property type="entry name" value="rSAM_sf"/>
</dbReference>
<comment type="caution">
    <text evidence="13">The sequence shown here is derived from an EMBL/GenBank/DDBJ whole genome shotgun (WGS) entry which is preliminary data.</text>
</comment>
<dbReference type="GO" id="GO:0032259">
    <property type="term" value="P:methylation"/>
    <property type="evidence" value="ECO:0007669"/>
    <property type="project" value="UniProtKB-KW"/>
</dbReference>
<keyword evidence="14" id="KW-1185">Reference proteome</keyword>
<dbReference type="InterPro" id="IPR040072">
    <property type="entry name" value="Methyltransferase_A"/>
</dbReference>
<evidence type="ECO:0000259" key="12">
    <source>
        <dbReference type="PROSITE" id="PS51918"/>
    </source>
</evidence>
<keyword evidence="7" id="KW-0949">S-adenosyl-L-methionine</keyword>